<organism evidence="1 2">
    <name type="scientific">Stenotrophomonas maltophilia</name>
    <name type="common">Pseudomonas maltophilia</name>
    <name type="synonym">Xanthomonas maltophilia</name>
    <dbReference type="NCBI Taxonomy" id="40324"/>
    <lineage>
        <taxon>Bacteria</taxon>
        <taxon>Pseudomonadati</taxon>
        <taxon>Pseudomonadota</taxon>
        <taxon>Gammaproteobacteria</taxon>
        <taxon>Lysobacterales</taxon>
        <taxon>Lysobacteraceae</taxon>
        <taxon>Stenotrophomonas</taxon>
        <taxon>Stenotrophomonas maltophilia group</taxon>
    </lineage>
</organism>
<sequence length="154" mass="16947">MEQDTMALMTLAASAAASVGALGAALATWKGATAWKAQARCESRRLALERWITAGVKFRGRLKFVYKDRVMWAVLADRPDIERVSESFWEWNATWPAVVANLEGDLLAQATQLWTDVYLAYAAFMEGDGTLTALGNAVETAYNSTLLKQAVARR</sequence>
<proteinExistence type="predicted"/>
<name>A0A246HKN8_STEMA</name>
<dbReference type="Proteomes" id="UP000198157">
    <property type="component" value="Unassembled WGS sequence"/>
</dbReference>
<dbReference type="AlphaFoldDB" id="A0A246HKN8"/>
<dbReference type="OrthoDB" id="9993986at2"/>
<accession>A0A246HKN8</accession>
<evidence type="ECO:0000313" key="1">
    <source>
        <dbReference type="EMBL" id="OWQ52283.1"/>
    </source>
</evidence>
<protein>
    <submittedName>
        <fullName evidence="1">Uncharacterized protein</fullName>
    </submittedName>
</protein>
<evidence type="ECO:0000313" key="2">
    <source>
        <dbReference type="Proteomes" id="UP000198157"/>
    </source>
</evidence>
<gene>
    <name evidence="1" type="ORF">CEE60_13260</name>
</gene>
<reference evidence="1 2" key="1">
    <citation type="submission" date="2017-06" db="EMBL/GenBank/DDBJ databases">
        <authorList>
            <person name="Kim H.J."/>
            <person name="Triplett B.A."/>
        </authorList>
    </citation>
    <scope>NUCLEOTIDE SEQUENCE [LARGE SCALE GENOMIC DNA]</scope>
    <source>
        <strain evidence="1 2">13146</strain>
    </source>
</reference>
<dbReference type="EMBL" id="NIVS01000032">
    <property type="protein sequence ID" value="OWQ52283.1"/>
    <property type="molecule type" value="Genomic_DNA"/>
</dbReference>
<comment type="caution">
    <text evidence="1">The sequence shown here is derived from an EMBL/GenBank/DDBJ whole genome shotgun (WGS) entry which is preliminary data.</text>
</comment>